<feature type="compositionally biased region" description="Basic and acidic residues" evidence="12">
    <location>
        <begin position="302"/>
        <end position="311"/>
    </location>
</feature>
<dbReference type="InterPro" id="IPR006116">
    <property type="entry name" value="NT_2-5OAS_ClassI-CCAase"/>
</dbReference>
<dbReference type="CDD" id="cd05400">
    <property type="entry name" value="NT_2-5OAS_ClassI-CCAase"/>
    <property type="match status" value="1"/>
</dbReference>
<keyword evidence="6" id="KW-0460">Magnesium</keyword>
<keyword evidence="11" id="KW-0175">Coiled coil</keyword>
<evidence type="ECO:0000313" key="15">
    <source>
        <dbReference type="Proteomes" id="UP000527352"/>
    </source>
</evidence>
<feature type="domain" description="Cyclic GMP-AMP synthase DncV-like nucleotidyltransferase" evidence="13">
    <location>
        <begin position="50"/>
        <end position="130"/>
    </location>
</feature>
<dbReference type="RefSeq" id="WP_168824684.1">
    <property type="nucleotide sequence ID" value="NZ_JABAEB010000005.1"/>
</dbReference>
<feature type="region of interest" description="Disordered" evidence="12">
    <location>
        <begin position="302"/>
        <end position="326"/>
    </location>
</feature>
<keyword evidence="15" id="KW-1185">Reference proteome</keyword>
<comment type="caution">
    <text evidence="14">The sequence shown here is derived from an EMBL/GenBank/DDBJ whole genome shotgun (WGS) entry which is preliminary data.</text>
</comment>
<keyword evidence="4" id="KW-0547">Nucleotide-binding</keyword>
<keyword evidence="3" id="KW-0479">Metal-binding</keyword>
<sequence>MARAQKQFESFHNTILFGYESSKDLRERRDTLLTDLKEKISDDAPPYTTFTQGSYALDTGIHPLNGNPDMDIGVLFECSPDDYPDPLVLKKYVRDALSRHNRTVNIRRPCVTVTYNRDGNPLHHIDLAVYSLNAATQTQIAWCRESTPLDDREWKPSEARELTEKITNKFSGSDRDQFRRCVRALKRWRDEKIGHKNTPSIGLTVAAYYWFIARYDSIDGKPIDLIALRDLVDAMLARWMGSRLQVHLPVAPFSDLFEGMTDNQMTDLKCRLEELRDALNEADAQADTHEACKILRKKFGEDFPVPEKSDTTKQTSAGVSTSGRSA</sequence>
<evidence type="ECO:0000256" key="10">
    <source>
        <dbReference type="ARBA" id="ARBA00048304"/>
    </source>
</evidence>
<gene>
    <name evidence="14" type="ORF">HGO26_09000</name>
</gene>
<evidence type="ECO:0000256" key="9">
    <source>
        <dbReference type="ARBA" id="ARBA00044145"/>
    </source>
</evidence>
<evidence type="ECO:0000256" key="1">
    <source>
        <dbReference type="ARBA" id="ARBA00022679"/>
    </source>
</evidence>
<evidence type="ECO:0000256" key="2">
    <source>
        <dbReference type="ARBA" id="ARBA00022695"/>
    </source>
</evidence>
<evidence type="ECO:0000256" key="6">
    <source>
        <dbReference type="ARBA" id="ARBA00022842"/>
    </source>
</evidence>
<comment type="catalytic activity">
    <reaction evidence="10">
        <text>GTP + ATP = 3',3'-cGAMP + 2 diphosphate</text>
        <dbReference type="Rhea" id="RHEA:35647"/>
        <dbReference type="ChEBI" id="CHEBI:30616"/>
        <dbReference type="ChEBI" id="CHEBI:33019"/>
        <dbReference type="ChEBI" id="CHEBI:37565"/>
        <dbReference type="ChEBI" id="CHEBI:71501"/>
    </reaction>
    <physiologicalReaction direction="left-to-right" evidence="10">
        <dbReference type="Rhea" id="RHEA:35648"/>
    </physiologicalReaction>
</comment>
<evidence type="ECO:0000256" key="12">
    <source>
        <dbReference type="SAM" id="MobiDB-lite"/>
    </source>
</evidence>
<name>A0ABX1KNC5_9GAMM</name>
<dbReference type="EMBL" id="JABAEB010000005">
    <property type="protein sequence ID" value="NLQ23014.1"/>
    <property type="molecule type" value="Genomic_DNA"/>
</dbReference>
<feature type="coiled-coil region" evidence="11">
    <location>
        <begin position="265"/>
        <end position="292"/>
    </location>
</feature>
<feature type="compositionally biased region" description="Polar residues" evidence="12">
    <location>
        <begin position="312"/>
        <end position="326"/>
    </location>
</feature>
<evidence type="ECO:0000256" key="7">
    <source>
        <dbReference type="ARBA" id="ARBA00023080"/>
    </source>
</evidence>
<protein>
    <recommendedName>
        <fullName evidence="9">Cyclic GMP-AMP synthase</fullName>
    </recommendedName>
</protein>
<evidence type="ECO:0000256" key="8">
    <source>
        <dbReference type="ARBA" id="ARBA00023118"/>
    </source>
</evidence>
<evidence type="ECO:0000256" key="3">
    <source>
        <dbReference type="ARBA" id="ARBA00022723"/>
    </source>
</evidence>
<keyword evidence="8" id="KW-0051">Antiviral defense</keyword>
<accession>A0ABX1KNC5</accession>
<dbReference type="InterPro" id="IPR048445">
    <property type="entry name" value="DncV-like_NTFase"/>
</dbReference>
<evidence type="ECO:0000313" key="14">
    <source>
        <dbReference type="EMBL" id="NLQ23014.1"/>
    </source>
</evidence>
<keyword evidence="5" id="KW-0067">ATP-binding</keyword>
<reference evidence="14 15" key="1">
    <citation type="submission" date="2020-04" db="EMBL/GenBank/DDBJ databases">
        <title>The first description of lens atrophy caused by putative novel Shewanella sp. that is a new emerging pathogen for cultured rainbow trout?</title>
        <authorList>
            <person name="Saticioglu I.B."/>
            <person name="Duman M."/>
            <person name="Altun S."/>
        </authorList>
    </citation>
    <scope>NUCLEOTIDE SEQUENCE [LARGE SCALE GENOMIC DNA]</scope>
    <source>
        <strain evidence="14 15">S-1</strain>
    </source>
</reference>
<keyword evidence="1" id="KW-0808">Transferase</keyword>
<proteinExistence type="predicted"/>
<evidence type="ECO:0000256" key="11">
    <source>
        <dbReference type="SAM" id="Coils"/>
    </source>
</evidence>
<organism evidence="14 15">
    <name type="scientific">Shewanella oncorhynchi</name>
    <dbReference type="NCBI Taxonomy" id="2726434"/>
    <lineage>
        <taxon>Bacteria</taxon>
        <taxon>Pseudomonadati</taxon>
        <taxon>Pseudomonadota</taxon>
        <taxon>Gammaproteobacteria</taxon>
        <taxon>Alteromonadales</taxon>
        <taxon>Shewanellaceae</taxon>
        <taxon>Shewanella</taxon>
    </lineage>
</organism>
<keyword evidence="7" id="KW-0546">Nucleotide metabolism</keyword>
<evidence type="ECO:0000259" key="13">
    <source>
        <dbReference type="Pfam" id="PF21654"/>
    </source>
</evidence>
<evidence type="ECO:0000256" key="5">
    <source>
        <dbReference type="ARBA" id="ARBA00022840"/>
    </source>
</evidence>
<dbReference type="Proteomes" id="UP000527352">
    <property type="component" value="Unassembled WGS sequence"/>
</dbReference>
<evidence type="ECO:0000256" key="4">
    <source>
        <dbReference type="ARBA" id="ARBA00022741"/>
    </source>
</evidence>
<keyword evidence="2" id="KW-0548">Nucleotidyltransferase</keyword>
<dbReference type="Pfam" id="PF21654">
    <property type="entry name" value="DncV-like_NTFase"/>
    <property type="match status" value="1"/>
</dbReference>